<evidence type="ECO:0000313" key="2">
    <source>
        <dbReference type="EMBL" id="THH32268.1"/>
    </source>
</evidence>
<gene>
    <name evidence="2" type="ORF">EUX98_g1885</name>
</gene>
<feature type="region of interest" description="Disordered" evidence="1">
    <location>
        <begin position="1"/>
        <end position="24"/>
    </location>
</feature>
<keyword evidence="3" id="KW-1185">Reference proteome</keyword>
<comment type="caution">
    <text evidence="2">The sequence shown here is derived from an EMBL/GenBank/DDBJ whole genome shotgun (WGS) entry which is preliminary data.</text>
</comment>
<accession>A0A4S4N360</accession>
<evidence type="ECO:0000256" key="1">
    <source>
        <dbReference type="SAM" id="MobiDB-lite"/>
    </source>
</evidence>
<dbReference type="Proteomes" id="UP000308730">
    <property type="component" value="Unassembled WGS sequence"/>
</dbReference>
<proteinExistence type="predicted"/>
<name>A0A4S4N360_9APHY</name>
<dbReference type="AlphaFoldDB" id="A0A4S4N360"/>
<reference evidence="2 3" key="1">
    <citation type="submission" date="2019-02" db="EMBL/GenBank/DDBJ databases">
        <title>Genome sequencing of the rare red list fungi Antrodiella citrinella (Flaviporus citrinellus).</title>
        <authorList>
            <person name="Buettner E."/>
            <person name="Kellner H."/>
        </authorList>
    </citation>
    <scope>NUCLEOTIDE SEQUENCE [LARGE SCALE GENOMIC DNA]</scope>
    <source>
        <strain evidence="2 3">DSM 108506</strain>
    </source>
</reference>
<sequence length="323" mass="35064">MQSSGSNLHSHRAYTRPRKESRGKYVRRTITKEERRQICLTRKRFSLRHFGAETTSQCEDITVFSTEHSFNDEVPGDSDSSIPSSSTVTLVLDSSIQPALGHPPQCGCIQCHYCHDMRFAVGHASNMVYNSTPATVHYPTGQSAAASEPVAPAVTASQPITPPISPRQLIAQLIVANKAIVQPVDEPIPSTTQAPTNFQILPPSIIRPSSLPNQLTCSAQDPVSLLTTIGPTVPLRIETRFRLFNGGTGVTRWHKSVSDYTLDAPHPVTNAEVGDVYVHVNIKNGALQVWQIAVSVCGAHFRAGCCTNLCFVMKAGSQDAVPL</sequence>
<organism evidence="2 3">
    <name type="scientific">Antrodiella citrinella</name>
    <dbReference type="NCBI Taxonomy" id="2447956"/>
    <lineage>
        <taxon>Eukaryota</taxon>
        <taxon>Fungi</taxon>
        <taxon>Dikarya</taxon>
        <taxon>Basidiomycota</taxon>
        <taxon>Agaricomycotina</taxon>
        <taxon>Agaricomycetes</taxon>
        <taxon>Polyporales</taxon>
        <taxon>Steccherinaceae</taxon>
        <taxon>Antrodiella</taxon>
    </lineage>
</organism>
<evidence type="ECO:0000313" key="3">
    <source>
        <dbReference type="Proteomes" id="UP000308730"/>
    </source>
</evidence>
<protein>
    <submittedName>
        <fullName evidence="2">Uncharacterized protein</fullName>
    </submittedName>
</protein>
<dbReference type="OrthoDB" id="2803716at2759"/>
<dbReference type="EMBL" id="SGPM01000025">
    <property type="protein sequence ID" value="THH32268.1"/>
    <property type="molecule type" value="Genomic_DNA"/>
</dbReference>